<keyword evidence="5" id="KW-0460">Magnesium</keyword>
<proteinExistence type="inferred from homology"/>
<dbReference type="PANTHER" id="PTHR41394">
    <property type="entry name" value="MAGNESIUM TRANSPORTER MGTE"/>
    <property type="match status" value="1"/>
</dbReference>
<evidence type="ECO:0000256" key="5">
    <source>
        <dbReference type="ARBA" id="ARBA00022842"/>
    </source>
</evidence>
<dbReference type="PANTHER" id="PTHR41394:SF5">
    <property type="entry name" value="SLC41A_MGTE INTEGRAL MEMBRANE DOMAIN-CONTAINING PROTEIN"/>
    <property type="match status" value="1"/>
</dbReference>
<evidence type="ECO:0000259" key="10">
    <source>
        <dbReference type="PROSITE" id="PS51371"/>
    </source>
</evidence>
<protein>
    <submittedName>
        <fullName evidence="11">Magnesium transporter</fullName>
    </submittedName>
</protein>
<feature type="transmembrane region" description="Helical" evidence="9">
    <location>
        <begin position="380"/>
        <end position="403"/>
    </location>
</feature>
<organism evidence="11 12">
    <name type="scientific">Arenimonas terrae</name>
    <dbReference type="NCBI Taxonomy" id="2546226"/>
    <lineage>
        <taxon>Bacteria</taxon>
        <taxon>Pseudomonadati</taxon>
        <taxon>Pseudomonadota</taxon>
        <taxon>Gammaproteobacteria</taxon>
        <taxon>Lysobacterales</taxon>
        <taxon>Lysobacteraceae</taxon>
        <taxon>Arenimonas</taxon>
    </lineage>
</organism>
<name>A0A5C4RPH4_9GAMM</name>
<dbReference type="EMBL" id="SMDR01000004">
    <property type="protein sequence ID" value="TNJ32845.1"/>
    <property type="molecule type" value="Genomic_DNA"/>
</dbReference>
<evidence type="ECO:0000256" key="2">
    <source>
        <dbReference type="ARBA" id="ARBA00009749"/>
    </source>
</evidence>
<comment type="similarity">
    <text evidence="2">Belongs to the SLC41A transporter family.</text>
</comment>
<dbReference type="InterPro" id="IPR036739">
    <property type="entry name" value="SLC41_membr_dom_sf"/>
</dbReference>
<keyword evidence="7 9" id="KW-0472">Membrane</keyword>
<dbReference type="Gene3D" id="3.10.580.10">
    <property type="entry name" value="CBS-domain"/>
    <property type="match status" value="1"/>
</dbReference>
<keyword evidence="4 9" id="KW-0812">Transmembrane</keyword>
<keyword evidence="12" id="KW-1185">Reference proteome</keyword>
<dbReference type="Proteomes" id="UP000305760">
    <property type="component" value="Unassembled WGS sequence"/>
</dbReference>
<keyword evidence="6 9" id="KW-1133">Transmembrane helix</keyword>
<dbReference type="Pfam" id="PF00571">
    <property type="entry name" value="CBS"/>
    <property type="match status" value="2"/>
</dbReference>
<dbReference type="SUPFAM" id="SSF161093">
    <property type="entry name" value="MgtE membrane domain-like"/>
    <property type="match status" value="1"/>
</dbReference>
<evidence type="ECO:0000313" key="11">
    <source>
        <dbReference type="EMBL" id="TNJ32845.1"/>
    </source>
</evidence>
<sequence length="404" mass="43018">MTQDTAALPPPSDLARQLPALDTQSALDRLQPLPPAQVAQLLAGLSPAQANVLLAAMAGDRRSAIMAAAPAGTDWTDSQRYPEGSVGRLIEDPPAVFPSTTTVAEAVEALREVVKKRLVTYLWVVDGAQKLQGVVAFRDLLYAERDRPLDQIMIRAPFFLRPGTDLVDAMREVVTRHYPVYPVCEEDGRLVGQVRGQVLFEQQAFEISAQAGAMVGVDTEERLATPLWRSFKFRNPWLLINLLTVFVAAAVVGYFEDTINKVVVLAVFLPVLGGQSGNLGCQALAVMLRGMTLGELRSARIAAIVGKEGLLGALNGLVTGAIAGAAMYWVVSRDGGSDGLILGLITMAAMAFSCMIAGLSGATIPLILKRLGADPATASSIFLTTMTDVVSMGSFLGLVTWLVV</sequence>
<evidence type="ECO:0000256" key="8">
    <source>
        <dbReference type="PROSITE-ProRule" id="PRU00703"/>
    </source>
</evidence>
<gene>
    <name evidence="11" type="ORF">E1B00_14125</name>
</gene>
<dbReference type="SUPFAM" id="SSF54631">
    <property type="entry name" value="CBS-domain pair"/>
    <property type="match status" value="1"/>
</dbReference>
<dbReference type="PROSITE" id="PS51371">
    <property type="entry name" value="CBS"/>
    <property type="match status" value="2"/>
</dbReference>
<feature type="domain" description="CBS" evidence="10">
    <location>
        <begin position="89"/>
        <end position="151"/>
    </location>
</feature>
<dbReference type="AlphaFoldDB" id="A0A5C4RPH4"/>
<evidence type="ECO:0000256" key="4">
    <source>
        <dbReference type="ARBA" id="ARBA00022692"/>
    </source>
</evidence>
<evidence type="ECO:0000256" key="3">
    <source>
        <dbReference type="ARBA" id="ARBA00022448"/>
    </source>
</evidence>
<dbReference type="InterPro" id="IPR006667">
    <property type="entry name" value="SLC41_membr_dom"/>
</dbReference>
<dbReference type="SMART" id="SM00116">
    <property type="entry name" value="CBS"/>
    <property type="match status" value="1"/>
</dbReference>
<feature type="transmembrane region" description="Helical" evidence="9">
    <location>
        <begin position="237"/>
        <end position="255"/>
    </location>
</feature>
<evidence type="ECO:0000256" key="9">
    <source>
        <dbReference type="SAM" id="Phobius"/>
    </source>
</evidence>
<dbReference type="RefSeq" id="WP_139449912.1">
    <property type="nucleotide sequence ID" value="NZ_SMDR01000004.1"/>
</dbReference>
<feature type="transmembrane region" description="Helical" evidence="9">
    <location>
        <begin position="309"/>
        <end position="329"/>
    </location>
</feature>
<comment type="caution">
    <text evidence="11">The sequence shown here is derived from an EMBL/GenBank/DDBJ whole genome shotgun (WGS) entry which is preliminary data.</text>
</comment>
<dbReference type="OrthoDB" id="9790355at2"/>
<feature type="transmembrane region" description="Helical" evidence="9">
    <location>
        <begin position="341"/>
        <end position="368"/>
    </location>
</feature>
<dbReference type="GO" id="GO:0016020">
    <property type="term" value="C:membrane"/>
    <property type="evidence" value="ECO:0007669"/>
    <property type="project" value="UniProtKB-SubCell"/>
</dbReference>
<feature type="transmembrane region" description="Helical" evidence="9">
    <location>
        <begin position="267"/>
        <end position="288"/>
    </location>
</feature>
<comment type="subcellular location">
    <subcellularLocation>
        <location evidence="1">Membrane</location>
        <topology evidence="1">Multi-pass membrane protein</topology>
    </subcellularLocation>
</comment>
<dbReference type="InterPro" id="IPR046342">
    <property type="entry name" value="CBS_dom_sf"/>
</dbReference>
<evidence type="ECO:0000256" key="7">
    <source>
        <dbReference type="ARBA" id="ARBA00023136"/>
    </source>
</evidence>
<reference evidence="11 12" key="1">
    <citation type="submission" date="2019-03" db="EMBL/GenBank/DDBJ databases">
        <title>Arenimonas daejeonensis sp. nov., isolated from compost.</title>
        <authorList>
            <person name="Jeon C.O."/>
        </authorList>
    </citation>
    <scope>NUCLEOTIDE SEQUENCE [LARGE SCALE GENOMIC DNA]</scope>
    <source>
        <strain evidence="11 12">R29</strain>
    </source>
</reference>
<keyword evidence="3" id="KW-0813">Transport</keyword>
<dbReference type="Pfam" id="PF01769">
    <property type="entry name" value="MgtE"/>
    <property type="match status" value="1"/>
</dbReference>
<dbReference type="GO" id="GO:0008324">
    <property type="term" value="F:monoatomic cation transmembrane transporter activity"/>
    <property type="evidence" value="ECO:0007669"/>
    <property type="project" value="InterPro"/>
</dbReference>
<dbReference type="InterPro" id="IPR000644">
    <property type="entry name" value="CBS_dom"/>
</dbReference>
<evidence type="ECO:0000313" key="12">
    <source>
        <dbReference type="Proteomes" id="UP000305760"/>
    </source>
</evidence>
<evidence type="ECO:0000256" key="1">
    <source>
        <dbReference type="ARBA" id="ARBA00004141"/>
    </source>
</evidence>
<feature type="domain" description="CBS" evidence="10">
    <location>
        <begin position="153"/>
        <end position="209"/>
    </location>
</feature>
<dbReference type="Gene3D" id="1.10.357.20">
    <property type="entry name" value="SLC41 divalent cation transporters, integral membrane domain"/>
    <property type="match status" value="1"/>
</dbReference>
<evidence type="ECO:0000256" key="6">
    <source>
        <dbReference type="ARBA" id="ARBA00022989"/>
    </source>
</evidence>
<keyword evidence="8" id="KW-0129">CBS domain</keyword>
<accession>A0A5C4RPH4</accession>